<dbReference type="AlphaFoldDB" id="A0AAJ1U018"/>
<comment type="caution">
    <text evidence="1">The sequence shown here is derived from an EMBL/GenBank/DDBJ whole genome shotgun (WGS) entry which is preliminary data.</text>
</comment>
<evidence type="ECO:0000313" key="1">
    <source>
        <dbReference type="EMBL" id="MDQ0546833.1"/>
    </source>
</evidence>
<sequence length="73" mass="8368">MHGLLRWSARQCAFTQYNPEIVEDAKRCFEQLGSSIAVPLMYAGREQFERMAVSQGREATCTEIARKFPTVVR</sequence>
<protein>
    <submittedName>
        <fullName evidence="1">Uncharacterized protein</fullName>
    </submittedName>
</protein>
<accession>A0AAJ1U018</accession>
<reference evidence="1" key="1">
    <citation type="submission" date="2023-07" db="EMBL/GenBank/DDBJ databases">
        <title>Genomic Encyclopedia of Type Strains, Phase IV (KMG-IV): sequencing the most valuable type-strain genomes for metagenomic binning, comparative biology and taxonomic classification.</title>
        <authorList>
            <person name="Goeker M."/>
        </authorList>
    </citation>
    <scope>NUCLEOTIDE SEQUENCE</scope>
    <source>
        <strain evidence="1">DSM 19569</strain>
    </source>
</reference>
<dbReference type="EMBL" id="JAUSWL010000018">
    <property type="protein sequence ID" value="MDQ0546833.1"/>
    <property type="molecule type" value="Genomic_DNA"/>
</dbReference>
<dbReference type="RefSeq" id="WP_007564015.1">
    <property type="nucleotide sequence ID" value="NZ_JARVWR010000020.1"/>
</dbReference>
<organism evidence="1 2">
    <name type="scientific">Methylobacterium brachiatum</name>
    <dbReference type="NCBI Taxonomy" id="269660"/>
    <lineage>
        <taxon>Bacteria</taxon>
        <taxon>Pseudomonadati</taxon>
        <taxon>Pseudomonadota</taxon>
        <taxon>Alphaproteobacteria</taxon>
        <taxon>Hyphomicrobiales</taxon>
        <taxon>Methylobacteriaceae</taxon>
        <taxon>Methylobacterium</taxon>
    </lineage>
</organism>
<name>A0AAJ1U018_9HYPH</name>
<evidence type="ECO:0000313" key="2">
    <source>
        <dbReference type="Proteomes" id="UP001223420"/>
    </source>
</evidence>
<proteinExistence type="predicted"/>
<dbReference type="Proteomes" id="UP001223420">
    <property type="component" value="Unassembled WGS sequence"/>
</dbReference>
<gene>
    <name evidence="1" type="ORF">QO001_005785</name>
</gene>